<dbReference type="InterPro" id="IPR001810">
    <property type="entry name" value="F-box_dom"/>
</dbReference>
<dbReference type="Pfam" id="PF19270">
    <property type="entry name" value="FBO_C"/>
    <property type="match status" value="1"/>
</dbReference>
<dbReference type="GO" id="GO:0005737">
    <property type="term" value="C:cytoplasm"/>
    <property type="evidence" value="ECO:0007669"/>
    <property type="project" value="TreeGrafter"/>
</dbReference>
<dbReference type="InterPro" id="IPR036047">
    <property type="entry name" value="F-box-like_dom_sf"/>
</dbReference>
<keyword evidence="1" id="KW-0833">Ubl conjugation pathway</keyword>
<evidence type="ECO:0000313" key="4">
    <source>
        <dbReference type="EMBL" id="PHH73265.1"/>
    </source>
</evidence>
<dbReference type="PANTHER" id="PTHR12874:SF9">
    <property type="entry name" value="F-BOX ONLY PROTEIN 48"/>
    <property type="match status" value="1"/>
</dbReference>
<organism evidence="4 5">
    <name type="scientific">Ophiocordyceps australis</name>
    <dbReference type="NCBI Taxonomy" id="1399860"/>
    <lineage>
        <taxon>Eukaryota</taxon>
        <taxon>Fungi</taxon>
        <taxon>Dikarya</taxon>
        <taxon>Ascomycota</taxon>
        <taxon>Pezizomycotina</taxon>
        <taxon>Sordariomycetes</taxon>
        <taxon>Hypocreomycetidae</taxon>
        <taxon>Hypocreales</taxon>
        <taxon>Ophiocordycipitaceae</taxon>
        <taxon>Ophiocordyceps</taxon>
    </lineage>
</organism>
<name>A0A2C5YUQ0_9HYPO</name>
<evidence type="ECO:0000313" key="5">
    <source>
        <dbReference type="Proteomes" id="UP000224854"/>
    </source>
</evidence>
<protein>
    <recommendedName>
        <fullName evidence="3">F-box domain-containing protein</fullName>
    </recommendedName>
</protein>
<gene>
    <name evidence="4" type="ORF">CDD82_5560</name>
</gene>
<dbReference type="PANTHER" id="PTHR12874">
    <property type="entry name" value="F-BOX ONLY PROTEIN 48-RELATED"/>
    <property type="match status" value="1"/>
</dbReference>
<dbReference type="GO" id="GO:0031146">
    <property type="term" value="P:SCF-dependent proteasomal ubiquitin-dependent protein catabolic process"/>
    <property type="evidence" value="ECO:0007669"/>
    <property type="project" value="TreeGrafter"/>
</dbReference>
<dbReference type="SUPFAM" id="SSF81383">
    <property type="entry name" value="F-box domain"/>
    <property type="match status" value="1"/>
</dbReference>
<feature type="region of interest" description="Disordered" evidence="2">
    <location>
        <begin position="19"/>
        <end position="68"/>
    </location>
</feature>
<evidence type="ECO:0000256" key="2">
    <source>
        <dbReference type="SAM" id="MobiDB-lite"/>
    </source>
</evidence>
<feature type="domain" description="F-box" evidence="3">
    <location>
        <begin position="168"/>
        <end position="219"/>
    </location>
</feature>
<dbReference type="InterPro" id="IPR045464">
    <property type="entry name" value="Hrt3/FBXO9_C"/>
</dbReference>
<feature type="compositionally biased region" description="Pro residues" evidence="2">
    <location>
        <begin position="29"/>
        <end position="42"/>
    </location>
</feature>
<dbReference type="AlphaFoldDB" id="A0A2C5YUQ0"/>
<dbReference type="PROSITE" id="PS50181">
    <property type="entry name" value="FBOX"/>
    <property type="match status" value="1"/>
</dbReference>
<comment type="caution">
    <text evidence="4">The sequence shown here is derived from an EMBL/GenBank/DDBJ whole genome shotgun (WGS) entry which is preliminary data.</text>
</comment>
<keyword evidence="5" id="KW-1185">Reference proteome</keyword>
<evidence type="ECO:0000256" key="1">
    <source>
        <dbReference type="ARBA" id="ARBA00022786"/>
    </source>
</evidence>
<evidence type="ECO:0000259" key="3">
    <source>
        <dbReference type="PROSITE" id="PS50181"/>
    </source>
</evidence>
<dbReference type="GO" id="GO:0019005">
    <property type="term" value="C:SCF ubiquitin ligase complex"/>
    <property type="evidence" value="ECO:0007669"/>
    <property type="project" value="TreeGrafter"/>
</dbReference>
<dbReference type="EMBL" id="NJEU01000518">
    <property type="protein sequence ID" value="PHH73265.1"/>
    <property type="molecule type" value="Genomic_DNA"/>
</dbReference>
<dbReference type="Proteomes" id="UP000224854">
    <property type="component" value="Unassembled WGS sequence"/>
</dbReference>
<dbReference type="OrthoDB" id="2117972at2759"/>
<accession>A0A2C5YUQ0</accession>
<proteinExistence type="predicted"/>
<reference evidence="4 5" key="1">
    <citation type="submission" date="2017-06" db="EMBL/GenBank/DDBJ databases">
        <title>Ant-infecting Ophiocordyceps genomes reveal a high diversity of potential behavioral manipulation genes and a possible major role for enterotoxins.</title>
        <authorList>
            <person name="De Bekker C."/>
            <person name="Evans H.C."/>
            <person name="Brachmann A."/>
            <person name="Hughes D.P."/>
        </authorList>
    </citation>
    <scope>NUCLEOTIDE SEQUENCE [LARGE SCALE GENOMIC DNA]</scope>
    <source>
        <strain evidence="4 5">1348a</strain>
    </source>
</reference>
<sequence length="462" mass="50754">MPTKLDSELDSFRQQWLLDLQAHNATTPSSPPPKAKPPPSPWPGSAGPHDRDGAAPPEPVSGKQTPPRNLVSALDHFEEAMAMEAQGNMGDSLKLYRMAYKLDSRVDGCYRDKHLAPVAPTAETHSPPQCAPLQSTPPLPPTDDLIASFGGLTIQPAPPQVQGDPLPPCPLASLPTELLSLIFAHVAASDPGDVMAATRTCKRLTYLILCQAPSVWKAAALSPRFGFPAMMRRFLCAIDPTAHSSPQDAELIAAQAHAESRLALSLIPSTYPSWMHMFRSRPRIRFNGCYISTVNYIRSGQASTNQATWDTSPVHIVTYYRYLRFFPDGSALSLLSTTPPADIVHHLSRQTVHSHRASPATSYLPSAPVRAALYGRWRLGHAPDESNLYVETEGVGPKYLYRMHLALRSSPSAAAHNGALNTKLSWRAFYSYNKLTDDWAEFGLKNDRSFVFSRVRSYGMGY</sequence>